<accession>A0A656Z4N7</accession>
<dbReference type="EMBL" id="LUAY01003837">
    <property type="protein sequence ID" value="KYB45594.1"/>
    <property type="molecule type" value="Genomic_DNA"/>
</dbReference>
<sequence>MKLGGTGILAGRTRGQDQGAGLPSRKRAKLAPPRAIIAHQALPYLKRCASLLTLRCGADKQASTGPCSDNIVPIKAADAFPIVSK</sequence>
<comment type="caution">
    <text evidence="2">The sequence shown here is derived from an EMBL/GenBank/DDBJ whole genome shotgun (WGS) entry which is preliminary data.</text>
</comment>
<feature type="region of interest" description="Disordered" evidence="1">
    <location>
        <begin position="1"/>
        <end position="28"/>
    </location>
</feature>
<name>A0A656Z4N7_BRUAN</name>
<proteinExistence type="predicted"/>
<protein>
    <submittedName>
        <fullName evidence="2">Uncharacterized protein</fullName>
    </submittedName>
</protein>
<evidence type="ECO:0000313" key="2">
    <source>
        <dbReference type="EMBL" id="KYB45594.1"/>
    </source>
</evidence>
<reference evidence="2" key="1">
    <citation type="submission" date="2016-02" db="EMBL/GenBank/DDBJ databases">
        <title>Genomic sequences of Ochrobactrum anthropi.</title>
        <authorList>
            <person name="Chudasama K.S."/>
            <person name="Thaker V.S."/>
        </authorList>
    </citation>
    <scope>NUCLEOTIDE SEQUENCE [LARGE SCALE GENOMIC DNA]</scope>
    <source>
        <strain evidence="2">SUBG007</strain>
    </source>
</reference>
<dbReference type="AlphaFoldDB" id="A0A656Z4N7"/>
<gene>
    <name evidence="2" type="ORF">AB664_37455</name>
</gene>
<organism evidence="2">
    <name type="scientific">Brucella anthropi</name>
    <name type="common">Ochrobactrum anthropi</name>
    <dbReference type="NCBI Taxonomy" id="529"/>
    <lineage>
        <taxon>Bacteria</taxon>
        <taxon>Pseudomonadati</taxon>
        <taxon>Pseudomonadota</taxon>
        <taxon>Alphaproteobacteria</taxon>
        <taxon>Hyphomicrobiales</taxon>
        <taxon>Brucellaceae</taxon>
        <taxon>Brucella/Ochrobactrum group</taxon>
        <taxon>Brucella</taxon>
    </lineage>
</organism>
<evidence type="ECO:0000256" key="1">
    <source>
        <dbReference type="SAM" id="MobiDB-lite"/>
    </source>
</evidence>